<evidence type="ECO:0000313" key="2">
    <source>
        <dbReference type="EMBL" id="EEN66615.1"/>
    </source>
</evidence>
<protein>
    <submittedName>
        <fullName evidence="2">Uncharacterized protein</fullName>
    </submittedName>
</protein>
<gene>
    <name evidence="2" type="ORF">BRAFLDRAFT_65795</name>
</gene>
<dbReference type="InParanoid" id="C3XZ51"/>
<evidence type="ECO:0000256" key="1">
    <source>
        <dbReference type="SAM" id="MobiDB-lite"/>
    </source>
</evidence>
<organism>
    <name type="scientific">Branchiostoma floridae</name>
    <name type="common">Florida lancelet</name>
    <name type="synonym">Amphioxus</name>
    <dbReference type="NCBI Taxonomy" id="7739"/>
    <lineage>
        <taxon>Eukaryota</taxon>
        <taxon>Metazoa</taxon>
        <taxon>Chordata</taxon>
        <taxon>Cephalochordata</taxon>
        <taxon>Leptocardii</taxon>
        <taxon>Amphioxiformes</taxon>
        <taxon>Branchiostomatidae</taxon>
        <taxon>Branchiostoma</taxon>
    </lineage>
</organism>
<feature type="region of interest" description="Disordered" evidence="1">
    <location>
        <begin position="148"/>
        <end position="175"/>
    </location>
</feature>
<dbReference type="AlphaFoldDB" id="C3XZ51"/>
<accession>C3XZ51</accession>
<dbReference type="EMBL" id="GG666475">
    <property type="protein sequence ID" value="EEN66615.1"/>
    <property type="molecule type" value="Genomic_DNA"/>
</dbReference>
<reference evidence="2" key="1">
    <citation type="journal article" date="2008" name="Nature">
        <title>The amphioxus genome and the evolution of the chordate karyotype.</title>
        <authorList>
            <consortium name="US DOE Joint Genome Institute (JGI-PGF)"/>
            <person name="Putnam N.H."/>
            <person name="Butts T."/>
            <person name="Ferrier D.E.K."/>
            <person name="Furlong R.F."/>
            <person name="Hellsten U."/>
            <person name="Kawashima T."/>
            <person name="Robinson-Rechavi M."/>
            <person name="Shoguchi E."/>
            <person name="Terry A."/>
            <person name="Yu J.-K."/>
            <person name="Benito-Gutierrez E.L."/>
            <person name="Dubchak I."/>
            <person name="Garcia-Fernandez J."/>
            <person name="Gibson-Brown J.J."/>
            <person name="Grigoriev I.V."/>
            <person name="Horton A.C."/>
            <person name="de Jong P.J."/>
            <person name="Jurka J."/>
            <person name="Kapitonov V.V."/>
            <person name="Kohara Y."/>
            <person name="Kuroki Y."/>
            <person name="Lindquist E."/>
            <person name="Lucas S."/>
            <person name="Osoegawa K."/>
            <person name="Pennacchio L.A."/>
            <person name="Salamov A.A."/>
            <person name="Satou Y."/>
            <person name="Sauka-Spengler T."/>
            <person name="Schmutz J."/>
            <person name="Shin-I T."/>
            <person name="Toyoda A."/>
            <person name="Bronner-Fraser M."/>
            <person name="Fujiyama A."/>
            <person name="Holland L.Z."/>
            <person name="Holland P.W.H."/>
            <person name="Satoh N."/>
            <person name="Rokhsar D.S."/>
        </authorList>
    </citation>
    <scope>NUCLEOTIDE SEQUENCE [LARGE SCALE GENOMIC DNA]</scope>
    <source>
        <strain evidence="2">S238N-H82</strain>
        <tissue evidence="2">Testes</tissue>
    </source>
</reference>
<name>C3XZ51_BRAFL</name>
<proteinExistence type="predicted"/>
<sequence>MDKAINRQRAAMLLLELPEHVPPNHAATGTAEFPQFTSNWLSRSWNSPENHPATATGQKTTQPLLLVPIQASAKRVFWQVVTKGTLSRYILCITRSVLRQTAAIVQAYCLSEVTGYPLDMCTRDFYGYKFEQHMNRWPHRGSVGVPMSVPSCGDPSSRPPGPGTEGTPTFQPVSP</sequence>